<sequence>MLKFVAAALAATVLAAQPAAAASAPDPVRRDLARLVADGFPGALAVVRDERGHVRKPTAGVARIGTGRPVPADGQVRIGSNTKTFVAVVVLQLVAEHRVRLDDPVERYLPGLLHGRKVTVRQILQHTSGLANYTEHMPLNDLAIRYRHFQPRELLEIGLAQPDTFAPGTSWAYSNTNYIVAGLLVEKVTGRPLAGEITRRVIRKAGLRHTYFPADGETWIRGRHPQGYLRQEDGELVDITDLDPSWGWAAGQMIGTPSDLNAFFSALLDGKLLPAAQLAEMRRTVATDMWPGARYGLGLISSPLSCGGVAWGHGGDIPGYETRTGVTGDGRAATVAVTMMPETEQAADAVLDTVDDALCS</sequence>
<dbReference type="EMBL" id="VIWY01000001">
    <property type="protein sequence ID" value="TWG26267.1"/>
    <property type="molecule type" value="Genomic_DNA"/>
</dbReference>
<dbReference type="PANTHER" id="PTHR46825:SF7">
    <property type="entry name" value="D-ALANYL-D-ALANINE CARBOXYPEPTIDASE"/>
    <property type="match status" value="1"/>
</dbReference>
<feature type="domain" description="Beta-lactamase-related" evidence="2">
    <location>
        <begin position="30"/>
        <end position="342"/>
    </location>
</feature>
<dbReference type="InterPro" id="IPR012338">
    <property type="entry name" value="Beta-lactam/transpept-like"/>
</dbReference>
<keyword evidence="3" id="KW-0645">Protease</keyword>
<feature type="signal peptide" evidence="1">
    <location>
        <begin position="1"/>
        <end position="21"/>
    </location>
</feature>
<organism evidence="3 4">
    <name type="scientific">Actinoplanes teichomyceticus</name>
    <dbReference type="NCBI Taxonomy" id="1867"/>
    <lineage>
        <taxon>Bacteria</taxon>
        <taxon>Bacillati</taxon>
        <taxon>Actinomycetota</taxon>
        <taxon>Actinomycetes</taxon>
        <taxon>Micromonosporales</taxon>
        <taxon>Micromonosporaceae</taxon>
        <taxon>Actinoplanes</taxon>
    </lineage>
</organism>
<dbReference type="OrthoDB" id="3174977at2"/>
<evidence type="ECO:0000259" key="2">
    <source>
        <dbReference type="Pfam" id="PF00144"/>
    </source>
</evidence>
<dbReference type="SUPFAM" id="SSF56601">
    <property type="entry name" value="beta-lactamase/transpeptidase-like"/>
    <property type="match status" value="1"/>
</dbReference>
<protein>
    <submittedName>
        <fullName evidence="3">D-alanyl-D-alanine carboxypeptidase</fullName>
    </submittedName>
</protein>
<dbReference type="Pfam" id="PF00144">
    <property type="entry name" value="Beta-lactamase"/>
    <property type="match status" value="1"/>
</dbReference>
<name>A0A561WQX6_ACTTI</name>
<dbReference type="GO" id="GO:0004180">
    <property type="term" value="F:carboxypeptidase activity"/>
    <property type="evidence" value="ECO:0007669"/>
    <property type="project" value="UniProtKB-KW"/>
</dbReference>
<keyword evidence="3" id="KW-0121">Carboxypeptidase</keyword>
<evidence type="ECO:0000256" key="1">
    <source>
        <dbReference type="SAM" id="SignalP"/>
    </source>
</evidence>
<dbReference type="InterPro" id="IPR001466">
    <property type="entry name" value="Beta-lactam-related"/>
</dbReference>
<evidence type="ECO:0000313" key="4">
    <source>
        <dbReference type="Proteomes" id="UP000320239"/>
    </source>
</evidence>
<accession>A0A561WQX6</accession>
<dbReference type="PANTHER" id="PTHR46825">
    <property type="entry name" value="D-ALANYL-D-ALANINE-CARBOXYPEPTIDASE/ENDOPEPTIDASE AMPH"/>
    <property type="match status" value="1"/>
</dbReference>
<dbReference type="Gene3D" id="3.40.710.10">
    <property type="entry name" value="DD-peptidase/beta-lactamase superfamily"/>
    <property type="match status" value="1"/>
</dbReference>
<dbReference type="AlphaFoldDB" id="A0A561WQX6"/>
<reference evidence="3 4" key="1">
    <citation type="submission" date="2019-06" db="EMBL/GenBank/DDBJ databases">
        <title>Sequencing the genomes of 1000 actinobacteria strains.</title>
        <authorList>
            <person name="Klenk H.-P."/>
        </authorList>
    </citation>
    <scope>NUCLEOTIDE SEQUENCE [LARGE SCALE GENOMIC DNA]</scope>
    <source>
        <strain evidence="3 4">DSM 43866</strain>
    </source>
</reference>
<proteinExistence type="predicted"/>
<comment type="caution">
    <text evidence="3">The sequence shown here is derived from an EMBL/GenBank/DDBJ whole genome shotgun (WGS) entry which is preliminary data.</text>
</comment>
<keyword evidence="3" id="KW-0378">Hydrolase</keyword>
<keyword evidence="4" id="KW-1185">Reference proteome</keyword>
<keyword evidence="1" id="KW-0732">Signal</keyword>
<gene>
    <name evidence="3" type="ORF">FHX34_1011248</name>
</gene>
<feature type="chain" id="PRO_5021809556" evidence="1">
    <location>
        <begin position="22"/>
        <end position="360"/>
    </location>
</feature>
<dbReference type="Proteomes" id="UP000320239">
    <property type="component" value="Unassembled WGS sequence"/>
</dbReference>
<dbReference type="InterPro" id="IPR050491">
    <property type="entry name" value="AmpC-like"/>
</dbReference>
<evidence type="ECO:0000313" key="3">
    <source>
        <dbReference type="EMBL" id="TWG26267.1"/>
    </source>
</evidence>
<dbReference type="RefSeq" id="WP_122981666.1">
    <property type="nucleotide sequence ID" value="NZ_BOMX01000026.1"/>
</dbReference>